<gene>
    <name evidence="1" type="ORF">BHU72_01340</name>
</gene>
<dbReference type="InterPro" id="IPR001539">
    <property type="entry name" value="Peptidase_U32"/>
</dbReference>
<dbReference type="EMBL" id="MJAT01000001">
    <property type="protein sequence ID" value="OEH86932.1"/>
    <property type="molecule type" value="Genomic_DNA"/>
</dbReference>
<proteinExistence type="predicted"/>
<dbReference type="OrthoDB" id="9807498at2"/>
<dbReference type="Proteomes" id="UP000095255">
    <property type="component" value="Unassembled WGS sequence"/>
</dbReference>
<evidence type="ECO:0000313" key="1">
    <source>
        <dbReference type="EMBL" id="OEH86932.1"/>
    </source>
</evidence>
<evidence type="ECO:0008006" key="3">
    <source>
        <dbReference type="Google" id="ProtNLM"/>
    </source>
</evidence>
<evidence type="ECO:0000313" key="2">
    <source>
        <dbReference type="Proteomes" id="UP000095255"/>
    </source>
</evidence>
<accession>A0A1E5L9X2</accession>
<dbReference type="PANTHER" id="PTHR30217">
    <property type="entry name" value="PEPTIDASE U32 FAMILY"/>
    <property type="match status" value="1"/>
</dbReference>
<dbReference type="InterPro" id="IPR051454">
    <property type="entry name" value="RNA/ubiquinone_mod_enzymes"/>
</dbReference>
<organism evidence="1 2">
    <name type="scientific">Desulfuribacillus stibiiarsenatis</name>
    <dbReference type="NCBI Taxonomy" id="1390249"/>
    <lineage>
        <taxon>Bacteria</taxon>
        <taxon>Bacillati</taxon>
        <taxon>Bacillota</taxon>
        <taxon>Desulfuribacillia</taxon>
        <taxon>Desulfuribacillales</taxon>
        <taxon>Desulfuribacillaceae</taxon>
        <taxon>Desulfuribacillus</taxon>
    </lineage>
</organism>
<dbReference type="PANTHER" id="PTHR30217:SF12">
    <property type="entry name" value="U32 FAMILY PEPTIDASE"/>
    <property type="match status" value="1"/>
</dbReference>
<name>A0A1E5L9X2_9FIRM</name>
<sequence length="312" mass="35372">MNTLNQTLPEIHVYAPSFEHGIAAFNAGATIVSVNGPVLGLRGEKYHVSWQQIQQLITYAKKIGVHRQVHLRLNTMIHNADLPDVREALTQAQNIGIEGIVFSDASILAQAKALDITIPLILATETTVTNSEMINFWHEQGVSKVLLSRELSISELCKLSETVNGAQLELQIHGPVGIFHTLRPVLENYATFLNEKQNNFTQGHVSLVEEKREDEYYRMFEDSRGAYIFSSSDITLYGFLEQLSRIPLHSYLINIYEQQAVDSVDKVVRLYKQAIDAIYEHTFSLPVDWKEQLTTINRYPVTQKFIEFGAPQ</sequence>
<dbReference type="AlphaFoldDB" id="A0A1E5L9X2"/>
<reference evidence="1 2" key="1">
    <citation type="submission" date="2016-09" db="EMBL/GenBank/DDBJ databases">
        <title>Desulfuribacillus arsenicus sp. nov., an obligately anaerobic, dissimilatory arsenic- and antimonate-reducing bacterium isolated from anoxic sediments.</title>
        <authorList>
            <person name="Abin C.A."/>
            <person name="Hollibaugh J.T."/>
        </authorList>
    </citation>
    <scope>NUCLEOTIDE SEQUENCE [LARGE SCALE GENOMIC DNA]</scope>
    <source>
        <strain evidence="1 2">MLFW-2</strain>
    </source>
</reference>
<dbReference type="Pfam" id="PF01136">
    <property type="entry name" value="Peptidase_U32"/>
    <property type="match status" value="1"/>
</dbReference>
<comment type="caution">
    <text evidence="1">The sequence shown here is derived from an EMBL/GenBank/DDBJ whole genome shotgun (WGS) entry which is preliminary data.</text>
</comment>
<protein>
    <recommendedName>
        <fullName evidence="3">Peptidase U32</fullName>
    </recommendedName>
</protein>
<keyword evidence="2" id="KW-1185">Reference proteome</keyword>
<dbReference type="STRING" id="1390249.BHU72_01340"/>